<dbReference type="STRING" id="522772.Dacet_0030"/>
<keyword evidence="4 8" id="KW-0547">Nucleotide-binding</keyword>
<comment type="cofactor">
    <cofactor evidence="8">
        <name>Mg(2+)</name>
        <dbReference type="ChEBI" id="CHEBI:18420"/>
    </cofactor>
</comment>
<feature type="domain" description="Obg" evidence="11">
    <location>
        <begin position="1"/>
        <end position="159"/>
    </location>
</feature>
<dbReference type="EC" id="3.6.5.-" evidence="8"/>
<dbReference type="CDD" id="cd01898">
    <property type="entry name" value="Obg"/>
    <property type="match status" value="1"/>
</dbReference>
<dbReference type="PANTHER" id="PTHR11702">
    <property type="entry name" value="DEVELOPMENTALLY REGULATED GTP-BINDING PROTEIN-RELATED"/>
    <property type="match status" value="1"/>
</dbReference>
<keyword evidence="13" id="KW-1185">Reference proteome</keyword>
<comment type="function">
    <text evidence="8">An essential GTPase which binds GTP, GDP and possibly (p)ppGpp with moderate affinity, with high nucleotide exchange rates and a fairly low GTP hydrolysis rate. Plays a role in control of the cell cycle, stress response, ribosome biogenesis and in those bacteria that undergo differentiation, in morphogenesis control.</text>
</comment>
<keyword evidence="7 8" id="KW-0342">GTP-binding</keyword>
<keyword evidence="6 8" id="KW-0460">Magnesium</keyword>
<dbReference type="OrthoDB" id="9807318at2"/>
<sequence length="341" mass="37091">MKFIDTCEIMAIAGKGGDGCMSFRREKFVPRGGPDGGNGGPGGNVILRADSTKHTLMDVRYIYHRKAERGIHGKGKDMHGRSGADAVVIVPIGTVVKNADTGEILADLTRQDAEIIVARGGKGGRGNANFTSPTHRAPTRHEPGFEGETVKLALELKLIADVGIIGFPNAGKSTFISSVSAAKPKVADYPFTTLTPNLGVIKGVYGNAFVLADMPGLIEGAHEGVGLGIQFLRHIERTKLLLHLIDASDEESMVERYKKLRYELDKFSHDVAEKPEVIAATKMDSVYQENLDEFEAYLKENHPEIAFFKISSIAKQGTDELIKHLDDSLSELFGEEDEETL</sequence>
<dbReference type="SUPFAM" id="SSF82051">
    <property type="entry name" value="Obg GTP-binding protein N-terminal domain"/>
    <property type="match status" value="1"/>
</dbReference>
<evidence type="ECO:0000256" key="8">
    <source>
        <dbReference type="HAMAP-Rule" id="MF_01454"/>
    </source>
</evidence>
<dbReference type="EMBL" id="CP001968">
    <property type="protein sequence ID" value="ADD66837.1"/>
    <property type="molecule type" value="Genomic_DNA"/>
</dbReference>
<dbReference type="RefSeq" id="WP_013009385.1">
    <property type="nucleotide sequence ID" value="NC_013943.1"/>
</dbReference>
<dbReference type="GO" id="GO:0003924">
    <property type="term" value="F:GTPase activity"/>
    <property type="evidence" value="ECO:0007669"/>
    <property type="project" value="UniProtKB-UniRule"/>
</dbReference>
<dbReference type="AlphaFoldDB" id="D4H189"/>
<dbReference type="NCBIfam" id="NF008955">
    <property type="entry name" value="PRK12297.1"/>
    <property type="match status" value="1"/>
</dbReference>
<dbReference type="PROSITE" id="PS00905">
    <property type="entry name" value="GTP1_OBG"/>
    <property type="match status" value="1"/>
</dbReference>
<dbReference type="InterPro" id="IPR006074">
    <property type="entry name" value="GTP1-OBG_CS"/>
</dbReference>
<evidence type="ECO:0000256" key="4">
    <source>
        <dbReference type="ARBA" id="ARBA00022741"/>
    </source>
</evidence>
<dbReference type="NCBIfam" id="NF008956">
    <property type="entry name" value="PRK12299.1"/>
    <property type="match status" value="1"/>
</dbReference>
<dbReference type="Proteomes" id="UP000002012">
    <property type="component" value="Chromosome"/>
</dbReference>
<comment type="subunit">
    <text evidence="8">Monomer.</text>
</comment>
<dbReference type="FunCoup" id="D4H189">
    <property type="interactions" value="479"/>
</dbReference>
<keyword evidence="2 8" id="KW-0963">Cytoplasm</keyword>
<dbReference type="HAMAP" id="MF_01454">
    <property type="entry name" value="GTPase_Obg"/>
    <property type="match status" value="1"/>
</dbReference>
<feature type="region of interest" description="Disordered" evidence="9">
    <location>
        <begin position="124"/>
        <end position="143"/>
    </location>
</feature>
<name>D4H189_DENA2</name>
<organism evidence="12 13">
    <name type="scientific">Denitrovibrio acetiphilus (strain DSM 12809 / NBRC 114555 / N2460)</name>
    <dbReference type="NCBI Taxonomy" id="522772"/>
    <lineage>
        <taxon>Bacteria</taxon>
        <taxon>Pseudomonadati</taxon>
        <taxon>Deferribacterota</taxon>
        <taxon>Deferribacteres</taxon>
        <taxon>Deferribacterales</taxon>
        <taxon>Geovibrionaceae</taxon>
        <taxon>Denitrovibrio</taxon>
    </lineage>
</organism>
<dbReference type="PRINTS" id="PR00326">
    <property type="entry name" value="GTP1OBG"/>
</dbReference>
<comment type="subcellular location">
    <subcellularLocation>
        <location evidence="8">Cytoplasm</location>
    </subcellularLocation>
</comment>
<feature type="binding site" evidence="8">
    <location>
        <begin position="166"/>
        <end position="173"/>
    </location>
    <ligand>
        <name>GTP</name>
        <dbReference type="ChEBI" id="CHEBI:37565"/>
    </ligand>
</feature>
<evidence type="ECO:0000256" key="2">
    <source>
        <dbReference type="ARBA" id="ARBA00022490"/>
    </source>
</evidence>
<dbReference type="InterPro" id="IPR006169">
    <property type="entry name" value="GTP1_OBG_dom"/>
</dbReference>
<protein>
    <recommendedName>
        <fullName evidence="8">GTPase Obg</fullName>
        <ecNumber evidence="8">3.6.5.-</ecNumber>
    </recommendedName>
    <alternativeName>
        <fullName evidence="8">GTP-binding protein Obg</fullName>
    </alternativeName>
</protein>
<reference evidence="12 13" key="1">
    <citation type="journal article" date="2010" name="Stand. Genomic Sci.">
        <title>Complete genome sequence of Denitrovibrio acetiphilus type strain (N2460).</title>
        <authorList>
            <person name="Kiss H."/>
            <person name="Lang E."/>
            <person name="Lapidus A."/>
            <person name="Copeland A."/>
            <person name="Nolan M."/>
            <person name="Glavina Del Rio T."/>
            <person name="Chen F."/>
            <person name="Lucas S."/>
            <person name="Tice H."/>
            <person name="Cheng J.F."/>
            <person name="Han C."/>
            <person name="Goodwin L."/>
            <person name="Pitluck S."/>
            <person name="Liolios K."/>
            <person name="Pati A."/>
            <person name="Ivanova N."/>
            <person name="Mavromatis K."/>
            <person name="Chen A."/>
            <person name="Palaniappan K."/>
            <person name="Land M."/>
            <person name="Hauser L."/>
            <person name="Chang Y.J."/>
            <person name="Jeffries C.D."/>
            <person name="Detter J.C."/>
            <person name="Brettin T."/>
            <person name="Spring S."/>
            <person name="Rohde M."/>
            <person name="Goker M."/>
            <person name="Woyke T."/>
            <person name="Bristow J."/>
            <person name="Eisen J.A."/>
            <person name="Markowitz V."/>
            <person name="Hugenholtz P."/>
            <person name="Kyrpides N.C."/>
            <person name="Klenk H.P."/>
        </authorList>
    </citation>
    <scope>NUCLEOTIDE SEQUENCE [LARGE SCALE GENOMIC DNA]</scope>
    <source>
        <strain evidence="13">DSM 12809 / NBRC 114555 / N2460</strain>
    </source>
</reference>
<feature type="domain" description="OBG-type G" evidence="10">
    <location>
        <begin position="160"/>
        <end position="330"/>
    </location>
</feature>
<evidence type="ECO:0000256" key="6">
    <source>
        <dbReference type="ARBA" id="ARBA00022842"/>
    </source>
</evidence>
<evidence type="ECO:0000256" key="9">
    <source>
        <dbReference type="SAM" id="MobiDB-lite"/>
    </source>
</evidence>
<dbReference type="HOGENOM" id="CLU_011747_2_0_0"/>
<evidence type="ECO:0000256" key="3">
    <source>
        <dbReference type="ARBA" id="ARBA00022723"/>
    </source>
</evidence>
<keyword evidence="5 8" id="KW-0378">Hydrolase</keyword>
<feature type="binding site" evidence="8">
    <location>
        <begin position="281"/>
        <end position="284"/>
    </location>
    <ligand>
        <name>GTP</name>
        <dbReference type="ChEBI" id="CHEBI:37565"/>
    </ligand>
</feature>
<dbReference type="GO" id="GO:0005737">
    <property type="term" value="C:cytoplasm"/>
    <property type="evidence" value="ECO:0007669"/>
    <property type="project" value="UniProtKB-SubCell"/>
</dbReference>
<dbReference type="InterPro" id="IPR027417">
    <property type="entry name" value="P-loop_NTPase"/>
</dbReference>
<dbReference type="GO" id="GO:0042254">
    <property type="term" value="P:ribosome biogenesis"/>
    <property type="evidence" value="ECO:0007669"/>
    <property type="project" value="UniProtKB-UniRule"/>
</dbReference>
<dbReference type="FunFam" id="2.70.210.12:FF:000001">
    <property type="entry name" value="GTPase Obg"/>
    <property type="match status" value="1"/>
</dbReference>
<dbReference type="InterPro" id="IPR036726">
    <property type="entry name" value="GTP1_OBG_dom_sf"/>
</dbReference>
<keyword evidence="3 8" id="KW-0479">Metal-binding</keyword>
<dbReference type="Pfam" id="PF01018">
    <property type="entry name" value="GTP1_OBG"/>
    <property type="match status" value="1"/>
</dbReference>
<dbReference type="KEGG" id="dap:Dacet_0030"/>
<proteinExistence type="inferred from homology"/>
<dbReference type="eggNOG" id="COG0536">
    <property type="taxonomic scope" value="Bacteria"/>
</dbReference>
<dbReference type="Pfam" id="PF01926">
    <property type="entry name" value="MMR_HSR1"/>
    <property type="match status" value="1"/>
</dbReference>
<dbReference type="PROSITE" id="PS51883">
    <property type="entry name" value="OBG"/>
    <property type="match status" value="1"/>
</dbReference>
<evidence type="ECO:0000256" key="7">
    <source>
        <dbReference type="ARBA" id="ARBA00023134"/>
    </source>
</evidence>
<feature type="binding site" evidence="8">
    <location>
        <position position="173"/>
    </location>
    <ligand>
        <name>Mg(2+)</name>
        <dbReference type="ChEBI" id="CHEBI:18420"/>
    </ligand>
</feature>
<feature type="binding site" evidence="8">
    <location>
        <position position="193"/>
    </location>
    <ligand>
        <name>Mg(2+)</name>
        <dbReference type="ChEBI" id="CHEBI:18420"/>
    </ligand>
</feature>
<dbReference type="PANTHER" id="PTHR11702:SF31">
    <property type="entry name" value="MITOCHONDRIAL RIBOSOME-ASSOCIATED GTPASE 2"/>
    <property type="match status" value="1"/>
</dbReference>
<accession>D4H189</accession>
<evidence type="ECO:0000313" key="12">
    <source>
        <dbReference type="EMBL" id="ADD66837.1"/>
    </source>
</evidence>
<evidence type="ECO:0000259" key="10">
    <source>
        <dbReference type="PROSITE" id="PS51710"/>
    </source>
</evidence>
<dbReference type="GO" id="GO:0043022">
    <property type="term" value="F:ribosome binding"/>
    <property type="evidence" value="ECO:0007669"/>
    <property type="project" value="UniProtKB-ARBA"/>
</dbReference>
<feature type="binding site" evidence="8">
    <location>
        <begin position="191"/>
        <end position="195"/>
    </location>
    <ligand>
        <name>GTP</name>
        <dbReference type="ChEBI" id="CHEBI:37565"/>
    </ligand>
</feature>
<evidence type="ECO:0000313" key="13">
    <source>
        <dbReference type="Proteomes" id="UP000002012"/>
    </source>
</evidence>
<dbReference type="InterPro" id="IPR045086">
    <property type="entry name" value="OBG_GTPase"/>
</dbReference>
<dbReference type="InParanoid" id="D4H189"/>
<dbReference type="InterPro" id="IPR006073">
    <property type="entry name" value="GTP-bd"/>
</dbReference>
<feature type="binding site" evidence="8">
    <location>
        <begin position="213"/>
        <end position="216"/>
    </location>
    <ligand>
        <name>GTP</name>
        <dbReference type="ChEBI" id="CHEBI:37565"/>
    </ligand>
</feature>
<dbReference type="SUPFAM" id="SSF52540">
    <property type="entry name" value="P-loop containing nucleoside triphosphate hydrolases"/>
    <property type="match status" value="1"/>
</dbReference>
<dbReference type="GO" id="GO:0005525">
    <property type="term" value="F:GTP binding"/>
    <property type="evidence" value="ECO:0007669"/>
    <property type="project" value="UniProtKB-UniRule"/>
</dbReference>
<dbReference type="InterPro" id="IPR014100">
    <property type="entry name" value="GTP-bd_Obg/CgtA"/>
</dbReference>
<feature type="binding site" evidence="8">
    <location>
        <begin position="311"/>
        <end position="313"/>
    </location>
    <ligand>
        <name>GTP</name>
        <dbReference type="ChEBI" id="CHEBI:37565"/>
    </ligand>
</feature>
<dbReference type="GO" id="GO:0000287">
    <property type="term" value="F:magnesium ion binding"/>
    <property type="evidence" value="ECO:0007669"/>
    <property type="project" value="InterPro"/>
</dbReference>
<comment type="similarity">
    <text evidence="1 8">Belongs to the TRAFAC class OBG-HflX-like GTPase superfamily. OBG GTPase family.</text>
</comment>
<dbReference type="NCBIfam" id="TIGR02729">
    <property type="entry name" value="Obg_CgtA"/>
    <property type="match status" value="1"/>
</dbReference>
<evidence type="ECO:0000256" key="1">
    <source>
        <dbReference type="ARBA" id="ARBA00007699"/>
    </source>
</evidence>
<gene>
    <name evidence="8" type="primary">obg</name>
    <name evidence="12" type="ordered locus">Dacet_0030</name>
</gene>
<dbReference type="PaxDb" id="522772-Dacet_0030"/>
<dbReference type="Gene3D" id="2.70.210.12">
    <property type="entry name" value="GTP1/OBG domain"/>
    <property type="match status" value="1"/>
</dbReference>
<dbReference type="PROSITE" id="PS51710">
    <property type="entry name" value="G_OBG"/>
    <property type="match status" value="1"/>
</dbReference>
<evidence type="ECO:0000259" key="11">
    <source>
        <dbReference type="PROSITE" id="PS51883"/>
    </source>
</evidence>
<evidence type="ECO:0000256" key="5">
    <source>
        <dbReference type="ARBA" id="ARBA00022801"/>
    </source>
</evidence>
<dbReference type="InterPro" id="IPR031167">
    <property type="entry name" value="G_OBG"/>
</dbReference>
<dbReference type="Gene3D" id="3.40.50.300">
    <property type="entry name" value="P-loop containing nucleotide triphosphate hydrolases"/>
    <property type="match status" value="1"/>
</dbReference>
<dbReference type="PIRSF" id="PIRSF002401">
    <property type="entry name" value="GTP_bd_Obg/CgtA"/>
    <property type="match status" value="1"/>
</dbReference>